<keyword evidence="5" id="KW-0677">Repeat</keyword>
<keyword evidence="6" id="KW-0863">Zinc-finger</keyword>
<evidence type="ECO:0000313" key="10">
    <source>
        <dbReference type="Proteomes" id="UP000285301"/>
    </source>
</evidence>
<keyword evidence="10" id="KW-1185">Reference proteome</keyword>
<feature type="non-terminal residue" evidence="9">
    <location>
        <position position="406"/>
    </location>
</feature>
<organism evidence="9 10">
    <name type="scientific">Dinothrombium tinctorium</name>
    <dbReference type="NCBI Taxonomy" id="1965070"/>
    <lineage>
        <taxon>Eukaryota</taxon>
        <taxon>Metazoa</taxon>
        <taxon>Ecdysozoa</taxon>
        <taxon>Arthropoda</taxon>
        <taxon>Chelicerata</taxon>
        <taxon>Arachnida</taxon>
        <taxon>Acari</taxon>
        <taxon>Acariformes</taxon>
        <taxon>Trombidiformes</taxon>
        <taxon>Prostigmata</taxon>
        <taxon>Anystina</taxon>
        <taxon>Parasitengona</taxon>
        <taxon>Trombidioidea</taxon>
        <taxon>Trombidiidae</taxon>
        <taxon>Dinothrombium</taxon>
    </lineage>
</organism>
<evidence type="ECO:0000256" key="5">
    <source>
        <dbReference type="ARBA" id="ARBA00022737"/>
    </source>
</evidence>
<proteinExistence type="predicted"/>
<dbReference type="Gene3D" id="1.20.1270.60">
    <property type="entry name" value="Arfaptin homology (AH) domain/BAR domain"/>
    <property type="match status" value="1"/>
</dbReference>
<dbReference type="PANTHER" id="PTHR15135">
    <property type="entry name" value="STAC"/>
    <property type="match status" value="1"/>
</dbReference>
<reference evidence="9 10" key="1">
    <citation type="journal article" date="2018" name="Gigascience">
        <title>Genomes of trombidid mites reveal novel predicted allergens and laterally-transferred genes associated with secondary metabolism.</title>
        <authorList>
            <person name="Dong X."/>
            <person name="Chaisiri K."/>
            <person name="Xia D."/>
            <person name="Armstrong S.D."/>
            <person name="Fang Y."/>
            <person name="Donnelly M.J."/>
            <person name="Kadowaki T."/>
            <person name="McGarry J.W."/>
            <person name="Darby A.C."/>
            <person name="Makepeace B.L."/>
        </authorList>
    </citation>
    <scope>NUCLEOTIDE SEQUENCE [LARGE SCALE GENOMIC DNA]</scope>
    <source>
        <strain evidence="9">UoL-WK</strain>
    </source>
</reference>
<dbReference type="GO" id="GO:0005886">
    <property type="term" value="C:plasma membrane"/>
    <property type="evidence" value="ECO:0007669"/>
    <property type="project" value="UniProtKB-SubCell"/>
</dbReference>
<keyword evidence="7" id="KW-0472">Membrane</keyword>
<evidence type="ECO:0000256" key="3">
    <source>
        <dbReference type="ARBA" id="ARBA00022475"/>
    </source>
</evidence>
<protein>
    <submittedName>
        <fullName evidence="9">Tyrosine-protein kinase Fer-like protein</fullName>
    </submittedName>
</protein>
<dbReference type="Proteomes" id="UP000285301">
    <property type="component" value="Unassembled WGS sequence"/>
</dbReference>
<dbReference type="GO" id="GO:0005737">
    <property type="term" value="C:cytoplasm"/>
    <property type="evidence" value="ECO:0007669"/>
    <property type="project" value="UniProtKB-SubCell"/>
</dbReference>
<gene>
    <name evidence="9" type="ORF">B4U79_10107</name>
</gene>
<evidence type="ECO:0000256" key="8">
    <source>
        <dbReference type="SAM" id="Coils"/>
    </source>
</evidence>
<keyword evidence="6" id="KW-0479">Metal-binding</keyword>
<dbReference type="GO" id="GO:0003009">
    <property type="term" value="P:skeletal muscle contraction"/>
    <property type="evidence" value="ECO:0007669"/>
    <property type="project" value="TreeGrafter"/>
</dbReference>
<evidence type="ECO:0000256" key="4">
    <source>
        <dbReference type="ARBA" id="ARBA00022490"/>
    </source>
</evidence>
<keyword evidence="9" id="KW-0808">Transferase</keyword>
<evidence type="ECO:0000256" key="6">
    <source>
        <dbReference type="ARBA" id="ARBA00022771"/>
    </source>
</evidence>
<dbReference type="GO" id="GO:0016301">
    <property type="term" value="F:kinase activity"/>
    <property type="evidence" value="ECO:0007669"/>
    <property type="project" value="UniProtKB-KW"/>
</dbReference>
<evidence type="ECO:0000313" key="9">
    <source>
        <dbReference type="EMBL" id="RWS05524.1"/>
    </source>
</evidence>
<dbReference type="GO" id="GO:1903078">
    <property type="term" value="P:positive regulation of protein localization to plasma membrane"/>
    <property type="evidence" value="ECO:0007669"/>
    <property type="project" value="TreeGrafter"/>
</dbReference>
<dbReference type="EMBL" id="NCKU01004722">
    <property type="protein sequence ID" value="RWS05524.1"/>
    <property type="molecule type" value="Genomic_DNA"/>
</dbReference>
<dbReference type="GO" id="GO:0008270">
    <property type="term" value="F:zinc ion binding"/>
    <property type="evidence" value="ECO:0007669"/>
    <property type="project" value="UniProtKB-KW"/>
</dbReference>
<dbReference type="InterPro" id="IPR027267">
    <property type="entry name" value="AH/BAR_dom_sf"/>
</dbReference>
<dbReference type="STRING" id="1965070.A0A3S3NT31"/>
<evidence type="ECO:0000256" key="7">
    <source>
        <dbReference type="ARBA" id="ARBA00023136"/>
    </source>
</evidence>
<dbReference type="SUPFAM" id="SSF103657">
    <property type="entry name" value="BAR/IMD domain-like"/>
    <property type="match status" value="1"/>
</dbReference>
<dbReference type="AlphaFoldDB" id="A0A3S3NT31"/>
<keyword evidence="9" id="KW-0418">Kinase</keyword>
<feature type="coiled-coil region" evidence="8">
    <location>
        <begin position="285"/>
        <end position="315"/>
    </location>
</feature>
<dbReference type="InterPro" id="IPR039688">
    <property type="entry name" value="STAC1/2/3"/>
</dbReference>
<keyword evidence="6" id="KW-0862">Zinc</keyword>
<dbReference type="PANTHER" id="PTHR15135:SF7">
    <property type="entry name" value="STAC-LIKE, ISOFORM J"/>
    <property type="match status" value="1"/>
</dbReference>
<dbReference type="OrthoDB" id="6250593at2759"/>
<keyword evidence="8" id="KW-0175">Coiled coil</keyword>
<keyword evidence="3" id="KW-1003">Cell membrane</keyword>
<accession>A0A3S3NT31</accession>
<sequence length="406" mass="46536">MSEENLERLAVVQERHSEDLQLLVETFRKRNAELRKDRFSYQSALFTVWELLLQEVEVDSQVHGDIARSLNRKLGTVLLEKTFHRKIQSRKVFLHRESLEAILSKAEELLLKCQKDYLNAYEKVIASDGQDHLQEYYESHNNYVQQLHASNGMLKQYQSEILPSLLEELKEVYIGISDIITNSVEETTDLIANKVREQGNHYQTISNACKSVNASVDLASFIKALNPEKAPSGWRLHTFASPALMNETSIVPSATMDSMHNASLMLQNEIVIDSRNARLSYTKKAETFRQEMHTLEVKRQQLEEALDSLLKLQQRSLNTNLMNKTNELQEEISSKRFDLYVTGIHLAAVKSQNDLYLSKQREISGENGLGLQRERKSSTGSTVSIKMKWLKAFKSLNIKGATPNYD</sequence>
<comment type="caution">
    <text evidence="9">The sequence shown here is derived from an EMBL/GenBank/DDBJ whole genome shotgun (WGS) entry which is preliminary data.</text>
</comment>
<evidence type="ECO:0000256" key="2">
    <source>
        <dbReference type="ARBA" id="ARBA00004496"/>
    </source>
</evidence>
<name>A0A3S3NT31_9ACAR</name>
<evidence type="ECO:0000256" key="1">
    <source>
        <dbReference type="ARBA" id="ARBA00004236"/>
    </source>
</evidence>
<comment type="subcellular location">
    <subcellularLocation>
        <location evidence="1">Cell membrane</location>
    </subcellularLocation>
    <subcellularLocation>
        <location evidence="2">Cytoplasm</location>
    </subcellularLocation>
</comment>
<keyword evidence="4" id="KW-0963">Cytoplasm</keyword>